<accession>A0AC34GUB8</accession>
<reference evidence="2" key="1">
    <citation type="submission" date="2022-11" db="UniProtKB">
        <authorList>
            <consortium name="WormBaseParasite"/>
        </authorList>
    </citation>
    <scope>IDENTIFICATION</scope>
</reference>
<evidence type="ECO:0000313" key="1">
    <source>
        <dbReference type="Proteomes" id="UP000887579"/>
    </source>
</evidence>
<dbReference type="WBParaSite" id="ES5_v2.g8404.t1">
    <property type="protein sequence ID" value="ES5_v2.g8404.t1"/>
    <property type="gene ID" value="ES5_v2.g8404"/>
</dbReference>
<dbReference type="Proteomes" id="UP000887579">
    <property type="component" value="Unplaced"/>
</dbReference>
<evidence type="ECO:0000313" key="2">
    <source>
        <dbReference type="WBParaSite" id="ES5_v2.g8404.t1"/>
    </source>
</evidence>
<protein>
    <submittedName>
        <fullName evidence="2">Uncharacterized protein</fullName>
    </submittedName>
</protein>
<sequence>MIPSDEEKNVPCKLGLPESILYYIKNNAHPTFQLKLMQTSKYFCFNEFPYSVARDVEYCDNTWYFRQNDGTYEDVEILTKRLWITGTMDMNIAEDPRVISNLLSKAAVCDIKSLLVPDQILTVEEFKMLISSDNIEKLYYYGSDIKYDDGRIVSFDEIIKLFPKLKEFDCRFSHKMASTFTPDMTKNIMRYLNPEILEGFTLYNIPEAFDFKLFTTFMEFTQSHLNENEIK</sequence>
<name>A0AC34GUB8_9BILA</name>
<proteinExistence type="predicted"/>
<organism evidence="1 2">
    <name type="scientific">Panagrolaimus sp. ES5</name>
    <dbReference type="NCBI Taxonomy" id="591445"/>
    <lineage>
        <taxon>Eukaryota</taxon>
        <taxon>Metazoa</taxon>
        <taxon>Ecdysozoa</taxon>
        <taxon>Nematoda</taxon>
        <taxon>Chromadorea</taxon>
        <taxon>Rhabditida</taxon>
        <taxon>Tylenchina</taxon>
        <taxon>Panagrolaimomorpha</taxon>
        <taxon>Panagrolaimoidea</taxon>
        <taxon>Panagrolaimidae</taxon>
        <taxon>Panagrolaimus</taxon>
    </lineage>
</organism>